<accession>A0A376B421</accession>
<organism evidence="3 4">
    <name type="scientific">Saccharomycodes ludwigii</name>
    <dbReference type="NCBI Taxonomy" id="36035"/>
    <lineage>
        <taxon>Eukaryota</taxon>
        <taxon>Fungi</taxon>
        <taxon>Dikarya</taxon>
        <taxon>Ascomycota</taxon>
        <taxon>Saccharomycotina</taxon>
        <taxon>Saccharomycetes</taxon>
        <taxon>Saccharomycodales</taxon>
        <taxon>Saccharomycodaceae</taxon>
        <taxon>Saccharomycodes</taxon>
    </lineage>
</organism>
<dbReference type="Proteomes" id="UP000262825">
    <property type="component" value="Unassembled WGS sequence"/>
</dbReference>
<dbReference type="AlphaFoldDB" id="A0A376B421"/>
<dbReference type="CDD" id="cd22249">
    <property type="entry name" value="UDM1_RNF168_RNF169-like"/>
    <property type="match status" value="1"/>
</dbReference>
<evidence type="ECO:0000259" key="2">
    <source>
        <dbReference type="PROSITE" id="PS50033"/>
    </source>
</evidence>
<dbReference type="GO" id="GO:0036503">
    <property type="term" value="P:ERAD pathway"/>
    <property type="evidence" value="ECO:0007669"/>
    <property type="project" value="TreeGrafter"/>
</dbReference>
<feature type="coiled-coil region" evidence="1">
    <location>
        <begin position="442"/>
        <end position="472"/>
    </location>
</feature>
<dbReference type="Gene3D" id="1.10.8.10">
    <property type="entry name" value="DNA helicase RuvA subunit, C-terminal domain"/>
    <property type="match status" value="1"/>
</dbReference>
<dbReference type="PROSITE" id="PS50033">
    <property type="entry name" value="UBX"/>
    <property type="match status" value="1"/>
</dbReference>
<reference evidence="4" key="1">
    <citation type="submission" date="2018-06" db="EMBL/GenBank/DDBJ databases">
        <authorList>
            <person name="Guldener U."/>
        </authorList>
    </citation>
    <scope>NUCLEOTIDE SEQUENCE [LARGE SCALE GENOMIC DNA]</scope>
    <source>
        <strain evidence="4">UTAD17</strain>
    </source>
</reference>
<dbReference type="VEuPathDB" id="FungiDB:SCODWIG_00995"/>
<evidence type="ECO:0000313" key="4">
    <source>
        <dbReference type="Proteomes" id="UP000262825"/>
    </source>
</evidence>
<dbReference type="InterPro" id="IPR050730">
    <property type="entry name" value="UBX_domain-protein"/>
</dbReference>
<dbReference type="PANTHER" id="PTHR23322:SF1">
    <property type="entry name" value="FAS-ASSOCIATED FACTOR 2"/>
    <property type="match status" value="1"/>
</dbReference>
<feature type="domain" description="UBX" evidence="2">
    <location>
        <begin position="501"/>
        <end position="535"/>
    </location>
</feature>
<dbReference type="OrthoDB" id="1026733at2759"/>
<evidence type="ECO:0000256" key="1">
    <source>
        <dbReference type="SAM" id="Coils"/>
    </source>
</evidence>
<proteinExistence type="predicted"/>
<dbReference type="Pfam" id="PF14555">
    <property type="entry name" value="UBA_4"/>
    <property type="match status" value="1"/>
</dbReference>
<sequence>MPIIEHEGEEYHLSHEQSEALDQFQMISSYPENDLPLIIKLLELYGWNIERALAAYYDGDWKNLVTEPAPPIHRETLPQQQQQLFNDSDDTGENLPILMDHTLFVPKLPVSKPLPVDYQTHFKLVGLGLNDNDDSKKNVSFLPSHKLLLFLLLIPQTIGSLSLKLLTLLWKLLSFSFLFNINKDVSNKNKVMKIPIKPRIYRNDSNANSGGLNSLNSIEHPEYTIKDVILKNPSFNLDTVLKNVDNTNKVFNELYSNSENEFKFMLVILLGNLLEHDDALGSQDRKDQTLSSVSSSNNKEEVDVNSVNFVKYVWSDESVQRYIDTLKVSSNNSLNVYLGDVDNQVESWCVAKNYNVGVTPTVLLLGNVLNSNNVGGAGIITRMSLLGNPKVTSSKKFLRSLKFLINRFAPELISSRTEKHDLEMERELRKLQDQAYQESLLLDKKKEEQKMIEEELKKKREIEKLAKEQEAKLNNTLYNLKWLKEAILEYQVKGGNDVALGKDKLCTLQIRTPDGTRFVKKFTGSMSSYDLYKHIGILLYLGISNLDKTEEALVMKVRNLIDNQGENTTCLKGFTKGNEIDEKNVVNVLQDEFKKYDLDNTELKFNFQLVSPFPRYEVPISEDVLISNIPSIWPKGNILVEFEEEEEEEEDYDDDDDESE</sequence>
<dbReference type="GO" id="GO:0043130">
    <property type="term" value="F:ubiquitin binding"/>
    <property type="evidence" value="ECO:0007669"/>
    <property type="project" value="TreeGrafter"/>
</dbReference>
<dbReference type="GO" id="GO:0005783">
    <property type="term" value="C:endoplasmic reticulum"/>
    <property type="evidence" value="ECO:0007669"/>
    <property type="project" value="TreeGrafter"/>
</dbReference>
<keyword evidence="4" id="KW-1185">Reference proteome</keyword>
<dbReference type="InterPro" id="IPR001012">
    <property type="entry name" value="UBX_dom"/>
</dbReference>
<dbReference type="Pfam" id="PF00789">
    <property type="entry name" value="UBX"/>
    <property type="match status" value="1"/>
</dbReference>
<name>A0A376B421_9ASCO</name>
<keyword evidence="1" id="KW-0175">Coiled coil</keyword>
<dbReference type="EMBL" id="UFAJ01000111">
    <property type="protein sequence ID" value="SSD59234.1"/>
    <property type="molecule type" value="Genomic_DNA"/>
</dbReference>
<protein>
    <recommendedName>
        <fullName evidence="2">UBX domain-containing protein</fullName>
    </recommendedName>
</protein>
<gene>
    <name evidence="3" type="ORF">SCODWIG_00995</name>
</gene>
<dbReference type="PANTHER" id="PTHR23322">
    <property type="entry name" value="FAS-ASSOCIATED PROTEIN"/>
    <property type="match status" value="1"/>
</dbReference>
<dbReference type="SMART" id="SM00166">
    <property type="entry name" value="UBX"/>
    <property type="match status" value="1"/>
</dbReference>
<evidence type="ECO:0000313" key="3">
    <source>
        <dbReference type="EMBL" id="SSD59234.1"/>
    </source>
</evidence>